<dbReference type="Proteomes" id="UP001153555">
    <property type="component" value="Unassembled WGS sequence"/>
</dbReference>
<proteinExistence type="predicted"/>
<protein>
    <submittedName>
        <fullName evidence="3">Protein TAPETUM DETERMINANT 1</fullName>
    </submittedName>
</protein>
<dbReference type="InterPro" id="IPR040361">
    <property type="entry name" value="TPD1"/>
</dbReference>
<evidence type="ECO:0000313" key="4">
    <source>
        <dbReference type="Proteomes" id="UP001153555"/>
    </source>
</evidence>
<evidence type="ECO:0000256" key="2">
    <source>
        <dbReference type="SAM" id="SignalP"/>
    </source>
</evidence>
<evidence type="ECO:0000256" key="1">
    <source>
        <dbReference type="ARBA" id="ARBA00022729"/>
    </source>
</evidence>
<dbReference type="OrthoDB" id="1572689at2759"/>
<feature type="chain" id="PRO_5040327468" evidence="2">
    <location>
        <begin position="20"/>
        <end position="147"/>
    </location>
</feature>
<dbReference type="PANTHER" id="PTHR33184:SF2">
    <property type="entry name" value="APPLE DOMAIN-CONTAINING PROTEIN"/>
    <property type="match status" value="1"/>
</dbReference>
<feature type="signal peptide" evidence="2">
    <location>
        <begin position="1"/>
        <end position="19"/>
    </location>
</feature>
<sequence length="147" mass="16542">MANALCCTIVITILFICLAIDSKLLSQNTFTNQTRVEPNGGRRTEWKTLCPHVRIQVSQGVVSLHGIPRYSVIITNLCTDCWVAKVHFHCQWFASATLVPPNFFERVAYDDCVVYGGRPMPSGKTIQFVYSNTYSYPLSVASFVCWP</sequence>
<keyword evidence="1 2" id="KW-0732">Signal</keyword>
<keyword evidence="4" id="KW-1185">Reference proteome</keyword>
<dbReference type="GO" id="GO:0001709">
    <property type="term" value="P:cell fate determination"/>
    <property type="evidence" value="ECO:0007669"/>
    <property type="project" value="TreeGrafter"/>
</dbReference>
<dbReference type="EMBL" id="CACSLK010019758">
    <property type="protein sequence ID" value="CAA0820007.1"/>
    <property type="molecule type" value="Genomic_DNA"/>
</dbReference>
<dbReference type="Pfam" id="PF24068">
    <property type="entry name" value="TPD1_C"/>
    <property type="match status" value="1"/>
</dbReference>
<comment type="caution">
    <text evidence="3">The sequence shown here is derived from an EMBL/GenBank/DDBJ whole genome shotgun (WGS) entry which is preliminary data.</text>
</comment>
<accession>A0A9N7R882</accession>
<evidence type="ECO:0000313" key="3">
    <source>
        <dbReference type="EMBL" id="CAA0820007.1"/>
    </source>
</evidence>
<organism evidence="3 4">
    <name type="scientific">Striga hermonthica</name>
    <name type="common">Purple witchweed</name>
    <name type="synonym">Buchnera hermonthica</name>
    <dbReference type="NCBI Taxonomy" id="68872"/>
    <lineage>
        <taxon>Eukaryota</taxon>
        <taxon>Viridiplantae</taxon>
        <taxon>Streptophyta</taxon>
        <taxon>Embryophyta</taxon>
        <taxon>Tracheophyta</taxon>
        <taxon>Spermatophyta</taxon>
        <taxon>Magnoliopsida</taxon>
        <taxon>eudicotyledons</taxon>
        <taxon>Gunneridae</taxon>
        <taxon>Pentapetalae</taxon>
        <taxon>asterids</taxon>
        <taxon>lamiids</taxon>
        <taxon>Lamiales</taxon>
        <taxon>Orobanchaceae</taxon>
        <taxon>Buchnereae</taxon>
        <taxon>Striga</taxon>
    </lineage>
</organism>
<gene>
    <name evidence="3" type="ORF">SHERM_18256</name>
</gene>
<reference evidence="3" key="1">
    <citation type="submission" date="2019-12" db="EMBL/GenBank/DDBJ databases">
        <authorList>
            <person name="Scholes J."/>
        </authorList>
    </citation>
    <scope>NUCLEOTIDE SEQUENCE</scope>
</reference>
<name>A0A9N7R882_STRHE</name>
<dbReference type="AlphaFoldDB" id="A0A9N7R882"/>
<dbReference type="PANTHER" id="PTHR33184">
    <property type="entry name" value="PROTEIN TAPETUM DETERMINANT 1-LIKE-RELATED"/>
    <property type="match status" value="1"/>
</dbReference>